<sequence length="25" mass="2929">MVMRQPKNMEHLIKLQSSSMCYCVA</sequence>
<protein>
    <submittedName>
        <fullName evidence="1">Uncharacterized protein</fullName>
    </submittedName>
</protein>
<evidence type="ECO:0000313" key="1">
    <source>
        <dbReference type="EMBL" id="MBX52617.1"/>
    </source>
</evidence>
<name>A0A2P2PD01_RHIMU</name>
<proteinExistence type="predicted"/>
<dbReference type="AlphaFoldDB" id="A0A2P2PD01"/>
<accession>A0A2P2PD01</accession>
<organism evidence="1">
    <name type="scientific">Rhizophora mucronata</name>
    <name type="common">Asiatic mangrove</name>
    <dbReference type="NCBI Taxonomy" id="61149"/>
    <lineage>
        <taxon>Eukaryota</taxon>
        <taxon>Viridiplantae</taxon>
        <taxon>Streptophyta</taxon>
        <taxon>Embryophyta</taxon>
        <taxon>Tracheophyta</taxon>
        <taxon>Spermatophyta</taxon>
        <taxon>Magnoliopsida</taxon>
        <taxon>eudicotyledons</taxon>
        <taxon>Gunneridae</taxon>
        <taxon>Pentapetalae</taxon>
        <taxon>rosids</taxon>
        <taxon>fabids</taxon>
        <taxon>Malpighiales</taxon>
        <taxon>Rhizophoraceae</taxon>
        <taxon>Rhizophora</taxon>
    </lineage>
</organism>
<reference evidence="1" key="1">
    <citation type="submission" date="2018-02" db="EMBL/GenBank/DDBJ databases">
        <title>Rhizophora mucronata_Transcriptome.</title>
        <authorList>
            <person name="Meera S.P."/>
            <person name="Sreeshan A."/>
            <person name="Augustine A."/>
        </authorList>
    </citation>
    <scope>NUCLEOTIDE SEQUENCE</scope>
    <source>
        <tissue evidence="1">Leaf</tissue>
    </source>
</reference>
<dbReference type="EMBL" id="GGEC01072133">
    <property type="protein sequence ID" value="MBX52617.1"/>
    <property type="molecule type" value="Transcribed_RNA"/>
</dbReference>